<dbReference type="EMBL" id="BAAAQN010000037">
    <property type="protein sequence ID" value="GAA2044255.1"/>
    <property type="molecule type" value="Genomic_DNA"/>
</dbReference>
<organism evidence="3 4">
    <name type="scientific">Catenulispora yoronensis</name>
    <dbReference type="NCBI Taxonomy" id="450799"/>
    <lineage>
        <taxon>Bacteria</taxon>
        <taxon>Bacillati</taxon>
        <taxon>Actinomycetota</taxon>
        <taxon>Actinomycetes</taxon>
        <taxon>Catenulisporales</taxon>
        <taxon>Catenulisporaceae</taxon>
        <taxon>Catenulispora</taxon>
    </lineage>
</organism>
<reference evidence="4" key="1">
    <citation type="journal article" date="2019" name="Int. J. Syst. Evol. Microbiol.">
        <title>The Global Catalogue of Microorganisms (GCM) 10K type strain sequencing project: providing services to taxonomists for standard genome sequencing and annotation.</title>
        <authorList>
            <consortium name="The Broad Institute Genomics Platform"/>
            <consortium name="The Broad Institute Genome Sequencing Center for Infectious Disease"/>
            <person name="Wu L."/>
            <person name="Ma J."/>
        </authorList>
    </citation>
    <scope>NUCLEOTIDE SEQUENCE [LARGE SCALE GENOMIC DNA]</scope>
    <source>
        <strain evidence="4">JCM 16014</strain>
    </source>
</reference>
<evidence type="ECO:0000256" key="1">
    <source>
        <dbReference type="SAM" id="MobiDB-lite"/>
    </source>
</evidence>
<protein>
    <submittedName>
        <fullName evidence="3">Uncharacterized protein</fullName>
    </submittedName>
</protein>
<feature type="compositionally biased region" description="Gly residues" evidence="1">
    <location>
        <begin position="12"/>
        <end position="39"/>
    </location>
</feature>
<feature type="region of interest" description="Disordered" evidence="1">
    <location>
        <begin position="1"/>
        <end position="110"/>
    </location>
</feature>
<gene>
    <name evidence="3" type="ORF">GCM10009839_54740</name>
</gene>
<feature type="compositionally biased region" description="Low complexity" evidence="1">
    <location>
        <begin position="95"/>
        <end position="107"/>
    </location>
</feature>
<keyword evidence="2" id="KW-0812">Transmembrane</keyword>
<feature type="transmembrane region" description="Helical" evidence="2">
    <location>
        <begin position="233"/>
        <end position="255"/>
    </location>
</feature>
<comment type="caution">
    <text evidence="3">The sequence shown here is derived from an EMBL/GenBank/DDBJ whole genome shotgun (WGS) entry which is preliminary data.</text>
</comment>
<feature type="transmembrane region" description="Helical" evidence="2">
    <location>
        <begin position="296"/>
        <end position="316"/>
    </location>
</feature>
<name>A0ABP5GEH9_9ACTN</name>
<evidence type="ECO:0000313" key="4">
    <source>
        <dbReference type="Proteomes" id="UP001500751"/>
    </source>
</evidence>
<feature type="compositionally biased region" description="Gly residues" evidence="1">
    <location>
        <begin position="59"/>
        <end position="87"/>
    </location>
</feature>
<evidence type="ECO:0000256" key="2">
    <source>
        <dbReference type="SAM" id="Phobius"/>
    </source>
</evidence>
<dbReference type="Proteomes" id="UP001500751">
    <property type="component" value="Unassembled WGS sequence"/>
</dbReference>
<proteinExistence type="predicted"/>
<keyword evidence="2" id="KW-1133">Transmembrane helix</keyword>
<sequence>MKAADRAADGSGAAGGDGAAEHGSGTGAEDGGGGAGGVGPPRESRLRRASDILNEVLFGGSGGRRSGGDAGDSGEPGSGSGGDSGGEFGDDSDYGDSSYGDSSYGETGVEDGVKSDAELASEIRAAGGLGSASGGSASYGFIPPSPRVPVGAAAAASAPRTTPLTWDAPAPGDEATRYLCAAAHVDAAFARRALREFVFDDGRAPAPSAGVDEILVLRHCLAARARRLHRDTALVALVFVALLVSVWTVAAWLLWGAGLRLLLSGAGVGPGPQPYGAPSSEPRGPRSASVMPMARFAALLWGACGGAFLLTAAGLAHPFGIHVADHLRNVGPGSPWVAWLFVPLAAAGTAWSIVFVERVAARHVLVDRLRRDRFATHRWVTTETVWARRALAELAARDASDRQVLADPARPFAGSGRQVLRRRWLLETGPIRYDVQDMIERVTDALAAGVPGLGPEGLLDAVVWDDFVVATGPVLAVGQTTDASLRLLPSPRGAAAPRVFRRFRILSDPAETVVTAYLSASSAPGLALVEVHGLVLEPVAAAYRGVDRLPRLGLAAALLEAWYAAATLPRLLFGAPAAAVAVAADPLRRRHRRAVLDRAAARGLPVAEGARTSLRELAVAGGAGNPATAAGAGPWTPAPLVDREGAPFAREDANLALAVVERRVREALRPLL</sequence>
<keyword evidence="2" id="KW-0472">Membrane</keyword>
<accession>A0ABP5GEH9</accession>
<evidence type="ECO:0000313" key="3">
    <source>
        <dbReference type="EMBL" id="GAA2044255.1"/>
    </source>
</evidence>
<feature type="transmembrane region" description="Helical" evidence="2">
    <location>
        <begin position="336"/>
        <end position="361"/>
    </location>
</feature>
<keyword evidence="4" id="KW-1185">Reference proteome</keyword>